<proteinExistence type="predicted"/>
<organism evidence="1">
    <name type="scientific">Colletotrichum fructicola (strain Nara gc5)</name>
    <name type="common">Anthracnose fungus</name>
    <name type="synonym">Colletotrichum gloeosporioides (strain Nara gc5)</name>
    <dbReference type="NCBI Taxonomy" id="1213859"/>
    <lineage>
        <taxon>Eukaryota</taxon>
        <taxon>Fungi</taxon>
        <taxon>Dikarya</taxon>
        <taxon>Ascomycota</taxon>
        <taxon>Pezizomycotina</taxon>
        <taxon>Sordariomycetes</taxon>
        <taxon>Hypocreomycetidae</taxon>
        <taxon>Glomerellales</taxon>
        <taxon>Glomerellaceae</taxon>
        <taxon>Colletotrichum</taxon>
        <taxon>Colletotrichum gloeosporioides species complex</taxon>
    </lineage>
</organism>
<dbReference type="AlphaFoldDB" id="L2FYR7"/>
<protein>
    <submittedName>
        <fullName evidence="1">Uncharacterized protein</fullName>
    </submittedName>
</protein>
<sequence length="79" mass="8922">RRQQNSLSRNAVIPDMTVREPCVWKTMMPENETNGNGDRVLQSTHKRRNITQTAWGQGGIATRLTTVCRQKTPSSQLAI</sequence>
<evidence type="ECO:0000313" key="1">
    <source>
        <dbReference type="EMBL" id="ELA31216.1"/>
    </source>
</evidence>
<name>L2FYR7_COLFN</name>
<dbReference type="EMBL" id="KB020761">
    <property type="protein sequence ID" value="ELA31216.1"/>
    <property type="molecule type" value="Genomic_DNA"/>
</dbReference>
<reference evidence="1" key="1">
    <citation type="submission" date="2012-08" db="EMBL/GenBank/DDBJ databases">
        <title>Genome analysis of Colletotrichum orbiculare and Colletotrichum fructicola.</title>
        <authorList>
            <person name="Gan P.H.P."/>
            <person name="Ikeda K."/>
            <person name="Irieda H."/>
            <person name="Narusaka M."/>
            <person name="O'Connell R.J."/>
            <person name="Narusaka Y."/>
            <person name="Takano Y."/>
            <person name="Kubo Y."/>
            <person name="Shirasu K."/>
        </authorList>
    </citation>
    <scope>NUCLEOTIDE SEQUENCE</scope>
    <source>
        <strain evidence="1">Nara gc5</strain>
    </source>
</reference>
<feature type="non-terminal residue" evidence="1">
    <location>
        <position position="79"/>
    </location>
</feature>
<feature type="non-terminal residue" evidence="1">
    <location>
        <position position="1"/>
    </location>
</feature>
<accession>L2FYR7</accession>
<gene>
    <name evidence="1" type="ORF">CGGC5_8635</name>
</gene>
<dbReference type="HOGENOM" id="CLU_2612443_0_0_1"/>